<dbReference type="Proteomes" id="UP000230423">
    <property type="component" value="Unassembled WGS sequence"/>
</dbReference>
<comment type="subcellular location">
    <subcellularLocation>
        <location evidence="1">Membrane</location>
        <topology evidence="1">Multi-pass membrane protein</topology>
    </subcellularLocation>
</comment>
<dbReference type="CDD" id="cd17317">
    <property type="entry name" value="MFS_SLC22"/>
    <property type="match status" value="1"/>
</dbReference>
<dbReference type="PROSITE" id="PS00216">
    <property type="entry name" value="SUGAR_TRANSPORT_1"/>
    <property type="match status" value="1"/>
</dbReference>
<evidence type="ECO:0000256" key="4">
    <source>
        <dbReference type="ARBA" id="ARBA00023136"/>
    </source>
</evidence>
<feature type="transmembrane region" description="Helical" evidence="6">
    <location>
        <begin position="191"/>
        <end position="213"/>
    </location>
</feature>
<feature type="non-terminal residue" evidence="7">
    <location>
        <position position="1"/>
    </location>
</feature>
<sequence>RQTKSSFSTREIREQHQRMQQKYREDTKRERRFTDPVDFEGVVPGFDDPNDTTVYEWGLKDVQNISFVFPNEKGRVGAYTRDSVMHETIVTDWNLVCDDYFMKGHAHLFYSFGYLVGCVVGGMASDNFGRKPTVIGFGILSSMFGVFLPYTTYYPMFLFIRFCSAICNEAADLAAYTLCMEITGTRYRAMVGSMLQVPWAMGYALLALIAYLAKSWKTVQVIAAGLHFGAVLLICSLPESPRWLMVKERVNEAEEVIRKACRAQMLTLVCGGISIIVAMVAVISENFMLALTFMMIGKICIQGAFNILYIFTSELYPTIIRNSAVGMTSMVARFGSGVSSYIALLSINSLPITPMIIFAIFSLFAGMLVSVLPETSEKPLPETLDDAVTFLRTEQKACYGWGLSGPDTRSISLHEQPVTVVDENAIALPEKEEAPVEGSTSRRRYPAGSQRRIVSPCPQISIPRNESRNDSILQDLADLSIPDPLPEAFGDDQ</sequence>
<evidence type="ECO:0000313" key="8">
    <source>
        <dbReference type="Proteomes" id="UP000230423"/>
    </source>
</evidence>
<feature type="transmembrane region" description="Helical" evidence="6">
    <location>
        <begin position="265"/>
        <end position="283"/>
    </location>
</feature>
<accession>A0A2G9U9J5</accession>
<feature type="region of interest" description="Disordered" evidence="5">
    <location>
        <begin position="1"/>
        <end position="29"/>
    </location>
</feature>
<dbReference type="InterPro" id="IPR005829">
    <property type="entry name" value="Sugar_transporter_CS"/>
</dbReference>
<dbReference type="InterPro" id="IPR036259">
    <property type="entry name" value="MFS_trans_sf"/>
</dbReference>
<keyword evidence="4 6" id="KW-0472">Membrane</keyword>
<name>A0A2G9U9J5_TELCI</name>
<feature type="transmembrane region" description="Helical" evidence="6">
    <location>
        <begin position="133"/>
        <end position="150"/>
    </location>
</feature>
<dbReference type="Gene3D" id="1.20.1250.20">
    <property type="entry name" value="MFS general substrate transporter like domains"/>
    <property type="match status" value="2"/>
</dbReference>
<feature type="transmembrane region" description="Helical" evidence="6">
    <location>
        <begin position="289"/>
        <end position="312"/>
    </location>
</feature>
<dbReference type="Pfam" id="PF00083">
    <property type="entry name" value="Sugar_tr"/>
    <property type="match status" value="1"/>
</dbReference>
<keyword evidence="8" id="KW-1185">Reference proteome</keyword>
<evidence type="ECO:0000256" key="3">
    <source>
        <dbReference type="ARBA" id="ARBA00022989"/>
    </source>
</evidence>
<dbReference type="GO" id="GO:0022857">
    <property type="term" value="F:transmembrane transporter activity"/>
    <property type="evidence" value="ECO:0007669"/>
    <property type="project" value="InterPro"/>
</dbReference>
<feature type="transmembrane region" description="Helical" evidence="6">
    <location>
        <begin position="352"/>
        <end position="372"/>
    </location>
</feature>
<protein>
    <recommendedName>
        <fullName evidence="9">Transporter, major facilitator family protein</fullName>
    </recommendedName>
</protein>
<dbReference type="GO" id="GO:0016020">
    <property type="term" value="C:membrane"/>
    <property type="evidence" value="ECO:0007669"/>
    <property type="project" value="UniProtKB-SubCell"/>
</dbReference>
<organism evidence="7 8">
    <name type="scientific">Teladorsagia circumcincta</name>
    <name type="common">Brown stomach worm</name>
    <name type="synonym">Ostertagia circumcincta</name>
    <dbReference type="NCBI Taxonomy" id="45464"/>
    <lineage>
        <taxon>Eukaryota</taxon>
        <taxon>Metazoa</taxon>
        <taxon>Ecdysozoa</taxon>
        <taxon>Nematoda</taxon>
        <taxon>Chromadorea</taxon>
        <taxon>Rhabditida</taxon>
        <taxon>Rhabditina</taxon>
        <taxon>Rhabditomorpha</taxon>
        <taxon>Strongyloidea</taxon>
        <taxon>Trichostrongylidae</taxon>
        <taxon>Teladorsagia</taxon>
    </lineage>
</organism>
<feature type="compositionally biased region" description="Basic and acidic residues" evidence="5">
    <location>
        <begin position="10"/>
        <end position="29"/>
    </location>
</feature>
<dbReference type="PANTHER" id="PTHR24064">
    <property type="entry name" value="SOLUTE CARRIER FAMILY 22 MEMBER"/>
    <property type="match status" value="1"/>
</dbReference>
<evidence type="ECO:0000313" key="7">
    <source>
        <dbReference type="EMBL" id="PIO66937.1"/>
    </source>
</evidence>
<dbReference type="SUPFAM" id="SSF103473">
    <property type="entry name" value="MFS general substrate transporter"/>
    <property type="match status" value="1"/>
</dbReference>
<evidence type="ECO:0000256" key="2">
    <source>
        <dbReference type="ARBA" id="ARBA00022692"/>
    </source>
</evidence>
<feature type="transmembrane region" description="Helical" evidence="6">
    <location>
        <begin position="324"/>
        <end position="346"/>
    </location>
</feature>
<dbReference type="EMBL" id="KZ347926">
    <property type="protein sequence ID" value="PIO66937.1"/>
    <property type="molecule type" value="Genomic_DNA"/>
</dbReference>
<reference evidence="7 8" key="1">
    <citation type="submission" date="2015-09" db="EMBL/GenBank/DDBJ databases">
        <title>Draft genome of the parasitic nematode Teladorsagia circumcincta isolate WARC Sus (inbred).</title>
        <authorList>
            <person name="Mitreva M."/>
        </authorList>
    </citation>
    <scope>NUCLEOTIDE SEQUENCE [LARGE SCALE GENOMIC DNA]</scope>
    <source>
        <strain evidence="7 8">S</strain>
    </source>
</reference>
<feature type="region of interest" description="Disordered" evidence="5">
    <location>
        <begin position="430"/>
        <end position="471"/>
    </location>
</feature>
<dbReference type="OrthoDB" id="5296287at2759"/>
<evidence type="ECO:0008006" key="9">
    <source>
        <dbReference type="Google" id="ProtNLM"/>
    </source>
</evidence>
<dbReference type="InterPro" id="IPR005828">
    <property type="entry name" value="MFS_sugar_transport-like"/>
</dbReference>
<keyword evidence="2 6" id="KW-0812">Transmembrane</keyword>
<gene>
    <name evidence="7" type="ORF">TELCIR_11333</name>
</gene>
<evidence type="ECO:0000256" key="5">
    <source>
        <dbReference type="SAM" id="MobiDB-lite"/>
    </source>
</evidence>
<evidence type="ECO:0000256" key="6">
    <source>
        <dbReference type="SAM" id="Phobius"/>
    </source>
</evidence>
<dbReference type="AlphaFoldDB" id="A0A2G9U9J5"/>
<proteinExistence type="predicted"/>
<evidence type="ECO:0000256" key="1">
    <source>
        <dbReference type="ARBA" id="ARBA00004141"/>
    </source>
</evidence>
<keyword evidence="3 6" id="KW-1133">Transmembrane helix</keyword>
<feature type="transmembrane region" description="Helical" evidence="6">
    <location>
        <begin position="219"/>
        <end position="237"/>
    </location>
</feature>